<sequence>MFCNFSYESNLTFLAFYANIVALDSGRELCLFKLFPVTLTLAGIAGFILSIGIAVDANVLIFERMKEEKALGKVSSQAIKDGFARAWSAIRDGNLTTLIVCAILYYFATSMVRGFAVTLGLGIFISLFSSLVITRALIELFLHYK</sequence>
<keyword evidence="4 9" id="KW-0812">Transmembrane</keyword>
<dbReference type="PANTHER" id="PTHR30081">
    <property type="entry name" value="PROTEIN-EXPORT MEMBRANE PROTEIN SEC"/>
    <property type="match status" value="1"/>
</dbReference>
<accession>A0A2H0NE49</accession>
<evidence type="ECO:0000256" key="2">
    <source>
        <dbReference type="ARBA" id="ARBA00022448"/>
    </source>
</evidence>
<evidence type="ECO:0000256" key="8">
    <source>
        <dbReference type="ARBA" id="ARBA00023136"/>
    </source>
</evidence>
<dbReference type="InterPro" id="IPR022813">
    <property type="entry name" value="SecD/SecF_arch_bac"/>
</dbReference>
<dbReference type="PRINTS" id="PR00702">
    <property type="entry name" value="ACRIFLAVINRP"/>
</dbReference>
<feature type="domain" description="Membrane transport protein MMPL" evidence="10">
    <location>
        <begin position="37"/>
        <end position="139"/>
    </location>
</feature>
<dbReference type="Pfam" id="PF03176">
    <property type="entry name" value="MMPL"/>
    <property type="match status" value="1"/>
</dbReference>
<evidence type="ECO:0000259" key="10">
    <source>
        <dbReference type="Pfam" id="PF03176"/>
    </source>
</evidence>
<evidence type="ECO:0000256" key="5">
    <source>
        <dbReference type="ARBA" id="ARBA00022927"/>
    </source>
</evidence>
<evidence type="ECO:0000313" key="11">
    <source>
        <dbReference type="EMBL" id="PIR07169.1"/>
    </source>
</evidence>
<keyword evidence="3" id="KW-1003">Cell membrane</keyword>
<dbReference type="Gene3D" id="1.20.1640.10">
    <property type="entry name" value="Multidrug efflux transporter AcrB transmembrane domain"/>
    <property type="match status" value="1"/>
</dbReference>
<evidence type="ECO:0000256" key="4">
    <source>
        <dbReference type="ARBA" id="ARBA00022692"/>
    </source>
</evidence>
<comment type="caution">
    <text evidence="11">The sequence shown here is derived from an EMBL/GenBank/DDBJ whole genome shotgun (WGS) entry which is preliminary data.</text>
</comment>
<evidence type="ECO:0000313" key="12">
    <source>
        <dbReference type="Proteomes" id="UP000228867"/>
    </source>
</evidence>
<evidence type="ECO:0000256" key="6">
    <source>
        <dbReference type="ARBA" id="ARBA00022989"/>
    </source>
</evidence>
<keyword evidence="6 9" id="KW-1133">Transmembrane helix</keyword>
<keyword evidence="2" id="KW-0813">Transport</keyword>
<dbReference type="InterPro" id="IPR001036">
    <property type="entry name" value="Acrflvin-R"/>
</dbReference>
<reference evidence="11 12" key="1">
    <citation type="submission" date="2017-09" db="EMBL/GenBank/DDBJ databases">
        <title>Depth-based differentiation of microbial function through sediment-hosted aquifers and enrichment of novel symbionts in the deep terrestrial subsurface.</title>
        <authorList>
            <person name="Probst A.J."/>
            <person name="Ladd B."/>
            <person name="Jarett J.K."/>
            <person name="Geller-Mcgrath D.E."/>
            <person name="Sieber C.M."/>
            <person name="Emerson J.B."/>
            <person name="Anantharaman K."/>
            <person name="Thomas B.C."/>
            <person name="Malmstrom R."/>
            <person name="Stieglmeier M."/>
            <person name="Klingl A."/>
            <person name="Woyke T."/>
            <person name="Ryan C.M."/>
            <person name="Banfield J.F."/>
        </authorList>
    </citation>
    <scope>NUCLEOTIDE SEQUENCE [LARGE SCALE GENOMIC DNA]</scope>
    <source>
        <strain evidence="11">CG11_big_fil_rev_8_21_14_0_20_38_23</strain>
    </source>
</reference>
<dbReference type="Proteomes" id="UP000228867">
    <property type="component" value="Unassembled WGS sequence"/>
</dbReference>
<keyword evidence="7" id="KW-0811">Translocation</keyword>
<dbReference type="InterPro" id="IPR004869">
    <property type="entry name" value="MMPL_dom"/>
</dbReference>
<feature type="transmembrane region" description="Helical" evidence="9">
    <location>
        <begin position="83"/>
        <end position="108"/>
    </location>
</feature>
<feature type="transmembrane region" description="Helical" evidence="9">
    <location>
        <begin position="41"/>
        <end position="62"/>
    </location>
</feature>
<organism evidence="11 12">
    <name type="scientific">Candidatus Jorgensenbacteria bacterium CG11_big_fil_rev_8_21_14_0_20_38_23</name>
    <dbReference type="NCBI Taxonomy" id="1974594"/>
    <lineage>
        <taxon>Bacteria</taxon>
        <taxon>Candidatus Joergenseniibacteriota</taxon>
    </lineage>
</organism>
<dbReference type="EMBL" id="PCWR01000041">
    <property type="protein sequence ID" value="PIR07169.1"/>
    <property type="molecule type" value="Genomic_DNA"/>
</dbReference>
<dbReference type="GO" id="GO:0005886">
    <property type="term" value="C:plasma membrane"/>
    <property type="evidence" value="ECO:0007669"/>
    <property type="project" value="TreeGrafter"/>
</dbReference>
<dbReference type="GO" id="GO:0015031">
    <property type="term" value="P:protein transport"/>
    <property type="evidence" value="ECO:0007669"/>
    <property type="project" value="UniProtKB-KW"/>
</dbReference>
<dbReference type="SUPFAM" id="SSF82866">
    <property type="entry name" value="Multidrug efflux transporter AcrB transmembrane domain"/>
    <property type="match status" value="1"/>
</dbReference>
<dbReference type="AlphaFoldDB" id="A0A2H0NE49"/>
<keyword evidence="5" id="KW-0653">Protein transport</keyword>
<comment type="subcellular location">
    <subcellularLocation>
        <location evidence="1">Membrane</location>
        <topology evidence="1">Multi-pass membrane protein</topology>
    </subcellularLocation>
</comment>
<name>A0A2H0NE49_9BACT</name>
<evidence type="ECO:0000256" key="3">
    <source>
        <dbReference type="ARBA" id="ARBA00022475"/>
    </source>
</evidence>
<dbReference type="GO" id="GO:0022857">
    <property type="term" value="F:transmembrane transporter activity"/>
    <property type="evidence" value="ECO:0007669"/>
    <property type="project" value="InterPro"/>
</dbReference>
<evidence type="ECO:0000256" key="1">
    <source>
        <dbReference type="ARBA" id="ARBA00004141"/>
    </source>
</evidence>
<gene>
    <name evidence="11" type="ORF">COV54_01830</name>
</gene>
<evidence type="ECO:0000256" key="7">
    <source>
        <dbReference type="ARBA" id="ARBA00023010"/>
    </source>
</evidence>
<dbReference type="PANTHER" id="PTHR30081:SF1">
    <property type="entry name" value="PROTEIN TRANSLOCASE SUBUNIT SECD"/>
    <property type="match status" value="1"/>
</dbReference>
<keyword evidence="8 9" id="KW-0472">Membrane</keyword>
<evidence type="ECO:0000256" key="9">
    <source>
        <dbReference type="SAM" id="Phobius"/>
    </source>
</evidence>
<protein>
    <recommendedName>
        <fullName evidence="10">Membrane transport protein MMPL domain-containing protein</fullName>
    </recommendedName>
</protein>
<feature type="transmembrane region" description="Helical" evidence="9">
    <location>
        <begin position="114"/>
        <end position="138"/>
    </location>
</feature>
<proteinExistence type="predicted"/>